<gene>
    <name evidence="1" type="ORF">SAMN05421545_0110</name>
</gene>
<organism evidence="1 2">
    <name type="scientific">Pontibacter lucknowensis</name>
    <dbReference type="NCBI Taxonomy" id="1077936"/>
    <lineage>
        <taxon>Bacteria</taxon>
        <taxon>Pseudomonadati</taxon>
        <taxon>Bacteroidota</taxon>
        <taxon>Cytophagia</taxon>
        <taxon>Cytophagales</taxon>
        <taxon>Hymenobacteraceae</taxon>
        <taxon>Pontibacter</taxon>
    </lineage>
</organism>
<dbReference type="EMBL" id="FTNM01000001">
    <property type="protein sequence ID" value="SIQ48075.1"/>
    <property type="molecule type" value="Genomic_DNA"/>
</dbReference>
<evidence type="ECO:0000313" key="2">
    <source>
        <dbReference type="Proteomes" id="UP000185924"/>
    </source>
</evidence>
<dbReference type="AlphaFoldDB" id="A0A1N6T3W1"/>
<protein>
    <recommendedName>
        <fullName evidence="3">PEGA domain-containing protein</fullName>
    </recommendedName>
</protein>
<reference evidence="2" key="1">
    <citation type="submission" date="2017-01" db="EMBL/GenBank/DDBJ databases">
        <authorList>
            <person name="Varghese N."/>
            <person name="Submissions S."/>
        </authorList>
    </citation>
    <scope>NUCLEOTIDE SEQUENCE [LARGE SCALE GENOMIC DNA]</scope>
    <source>
        <strain evidence="2">DM9</strain>
    </source>
</reference>
<evidence type="ECO:0000313" key="1">
    <source>
        <dbReference type="EMBL" id="SIQ48075.1"/>
    </source>
</evidence>
<keyword evidence="2" id="KW-1185">Reference proteome</keyword>
<sequence length="467" mass="52873">MGIELQSTNSLYIFYLLYFSPMRRIFYLSFFFCFLAFSAFAQSKINVASNFPDAKFFLLNDADNTRVTELGVGSIELKLNKDSRNRIAIVKEGYEPVIREFPRTMKWDKVQKVDLVNRLVDISVEPYDAEIYIDGRLAGTKRINLIVEKDKFLNVEVKKPGFAPQTKVYYNQKDREAPPVKDFFELKDRQVRLEVIPADASVSLNGVVSGRGNTDVSVPFGTCVTVTVTKDGFAEVVQVFCNKPSTDPLPPLRSRAMLEDRLVKITSSPADANIEVAGKVVGVGKYDLKVPKNGCVEVRVTKDGFLRYIKNYCNQENMQAPEPTEFVELAVDEAYSSSISSDMANVRITIPVNKTVDPADAWRILSSIITKRFDVLETVDYNTGYLTSAWQVQNFNGANMIRTRVIVSSGGNSNDLTYVVKIVSQRHERENNTSRNISVKDDEDFKDWGRLLKRYDGLIEEIQARLQ</sequence>
<evidence type="ECO:0008006" key="3">
    <source>
        <dbReference type="Google" id="ProtNLM"/>
    </source>
</evidence>
<dbReference type="Proteomes" id="UP000185924">
    <property type="component" value="Unassembled WGS sequence"/>
</dbReference>
<dbReference type="STRING" id="1077936.SAMN05421545_0110"/>
<accession>A0A1N6T3W1</accession>
<proteinExistence type="predicted"/>
<name>A0A1N6T3W1_9BACT</name>